<feature type="region of interest" description="Disordered" evidence="2">
    <location>
        <begin position="120"/>
        <end position="148"/>
    </location>
</feature>
<dbReference type="InterPro" id="IPR008971">
    <property type="entry name" value="HSP40/DnaJ_pept-bd"/>
</dbReference>
<evidence type="ECO:0000256" key="2">
    <source>
        <dbReference type="SAM" id="MobiDB-lite"/>
    </source>
</evidence>
<dbReference type="EMBL" id="WISB01000120">
    <property type="protein sequence ID" value="MQW71133.1"/>
    <property type="molecule type" value="Genomic_DNA"/>
</dbReference>
<comment type="caution">
    <text evidence="4">The sequence shown here is derived from an EMBL/GenBank/DDBJ whole genome shotgun (WGS) entry which is preliminary data.</text>
</comment>
<dbReference type="PROSITE" id="PS50076">
    <property type="entry name" value="DNAJ_2"/>
    <property type="match status" value="1"/>
</dbReference>
<dbReference type="PRINTS" id="PR00625">
    <property type="entry name" value="JDOMAIN"/>
</dbReference>
<name>A0A6G1WN97_9HYPH</name>
<dbReference type="PROSITE" id="PS00636">
    <property type="entry name" value="DNAJ_1"/>
    <property type="match status" value="1"/>
</dbReference>
<evidence type="ECO:0000256" key="1">
    <source>
        <dbReference type="ARBA" id="ARBA00023186"/>
    </source>
</evidence>
<dbReference type="SUPFAM" id="SSF46565">
    <property type="entry name" value="Chaperone J-domain"/>
    <property type="match status" value="1"/>
</dbReference>
<dbReference type="Gene3D" id="1.10.287.110">
    <property type="entry name" value="DnaJ domain"/>
    <property type="match status" value="1"/>
</dbReference>
<dbReference type="AlphaFoldDB" id="A0A6G1WN97"/>
<dbReference type="PANTHER" id="PTHR43096:SF52">
    <property type="entry name" value="DNAJ HOMOLOG 1, MITOCHONDRIAL-RELATED"/>
    <property type="match status" value="1"/>
</dbReference>
<sequence>MIAAMRDPYAILGVRRNAGQEEIKAAWRSVARAVHPDHNQDDPSATERFAEAGRAYELLRDPVRRSRYDWVRREAELRRMEAMKQKMRGQEPDDEPVGAETAKEAISRIFGVDPQAAAARPSAAARPVEKNAPSVGPFKAEPAAEMKQEQPKADAMVRRSIAPAAELVAAIVQRIRGRITKTADKVPDLAIDIHVSIEDVIERARVPVELPDGELIKVSIPVGAMDGQTIRLKEQGYRVAGMARGDVVATLRIGQDGPFRTRGLDIVTALPLDLQNAVLGCETTIEAPNGPVTVAIPAWSGSDKSIRIAGKGLPDASGQSGDLVVELRLVLHEKPDDKVMDLMRSQRNGLYL</sequence>
<accession>A0A6G1WN97</accession>
<dbReference type="CDD" id="cd06257">
    <property type="entry name" value="DnaJ"/>
    <property type="match status" value="1"/>
</dbReference>
<evidence type="ECO:0000259" key="3">
    <source>
        <dbReference type="PROSITE" id="PS50076"/>
    </source>
</evidence>
<proteinExistence type="predicted"/>
<dbReference type="GO" id="GO:0005737">
    <property type="term" value="C:cytoplasm"/>
    <property type="evidence" value="ECO:0007669"/>
    <property type="project" value="TreeGrafter"/>
</dbReference>
<organism evidence="4">
    <name type="scientific">Sinorhizobium medicae</name>
    <dbReference type="NCBI Taxonomy" id="110321"/>
    <lineage>
        <taxon>Bacteria</taxon>
        <taxon>Pseudomonadati</taxon>
        <taxon>Pseudomonadota</taxon>
        <taxon>Alphaproteobacteria</taxon>
        <taxon>Hyphomicrobiales</taxon>
        <taxon>Rhizobiaceae</taxon>
        <taxon>Sinorhizobium/Ensifer group</taxon>
        <taxon>Sinorhizobium</taxon>
    </lineage>
</organism>
<dbReference type="InterPro" id="IPR036869">
    <property type="entry name" value="J_dom_sf"/>
</dbReference>
<dbReference type="CDD" id="cd10747">
    <property type="entry name" value="DnaJ_C"/>
    <property type="match status" value="1"/>
</dbReference>
<reference evidence="4" key="1">
    <citation type="journal article" date="2013" name="Genome Biol.">
        <title>Comparative genomics of the core and accessory genomes of 48 Sinorhizobium strains comprising five genospecies.</title>
        <authorList>
            <person name="Sugawara M."/>
            <person name="Epstein B."/>
            <person name="Badgley B.D."/>
            <person name="Unno T."/>
            <person name="Xu L."/>
            <person name="Reese J."/>
            <person name="Gyaneshwar P."/>
            <person name="Denny R."/>
            <person name="Mudge J."/>
            <person name="Bharti A.K."/>
            <person name="Farmer A.D."/>
            <person name="May G.D."/>
            <person name="Woodward J.E."/>
            <person name="Medigue C."/>
            <person name="Vallenet D."/>
            <person name="Lajus A."/>
            <person name="Rouy Z."/>
            <person name="Martinez-Vaz B."/>
            <person name="Tiffin P."/>
            <person name="Young N.D."/>
            <person name="Sadowsky M.J."/>
        </authorList>
    </citation>
    <scope>NUCLEOTIDE SEQUENCE</scope>
    <source>
        <strain evidence="4">M1</strain>
    </source>
</reference>
<dbReference type="InterPro" id="IPR001623">
    <property type="entry name" value="DnaJ_domain"/>
</dbReference>
<dbReference type="SUPFAM" id="SSF49493">
    <property type="entry name" value="HSP40/DnaJ peptide-binding domain"/>
    <property type="match status" value="2"/>
</dbReference>
<dbReference type="GO" id="GO:0051082">
    <property type="term" value="F:unfolded protein binding"/>
    <property type="evidence" value="ECO:0007669"/>
    <property type="project" value="InterPro"/>
</dbReference>
<dbReference type="Gene3D" id="2.60.260.20">
    <property type="entry name" value="Urease metallochaperone UreE, N-terminal domain"/>
    <property type="match status" value="2"/>
</dbReference>
<evidence type="ECO:0000313" key="4">
    <source>
        <dbReference type="EMBL" id="MQW71133.1"/>
    </source>
</evidence>
<dbReference type="GO" id="GO:0042026">
    <property type="term" value="P:protein refolding"/>
    <property type="evidence" value="ECO:0007669"/>
    <property type="project" value="TreeGrafter"/>
</dbReference>
<protein>
    <submittedName>
        <fullName evidence="4">DnaJ domain-containing protein</fullName>
    </submittedName>
</protein>
<dbReference type="InterPro" id="IPR002939">
    <property type="entry name" value="DnaJ_C"/>
</dbReference>
<dbReference type="SMART" id="SM00271">
    <property type="entry name" value="DnaJ"/>
    <property type="match status" value="1"/>
</dbReference>
<dbReference type="Pfam" id="PF00226">
    <property type="entry name" value="DnaJ"/>
    <property type="match status" value="1"/>
</dbReference>
<gene>
    <name evidence="4" type="ORF">GHJ91_18820</name>
</gene>
<dbReference type="InterPro" id="IPR018253">
    <property type="entry name" value="DnaJ_domain_CS"/>
</dbReference>
<dbReference type="PANTHER" id="PTHR43096">
    <property type="entry name" value="DNAJ HOMOLOG 1, MITOCHONDRIAL-RELATED"/>
    <property type="match status" value="1"/>
</dbReference>
<dbReference type="Pfam" id="PF01556">
    <property type="entry name" value="DnaJ_C"/>
    <property type="match status" value="1"/>
</dbReference>
<feature type="domain" description="J" evidence="3">
    <location>
        <begin position="7"/>
        <end position="72"/>
    </location>
</feature>
<dbReference type="RefSeq" id="WP_153413248.1">
    <property type="nucleotide sequence ID" value="NZ_WISB01000120.1"/>
</dbReference>
<keyword evidence="1" id="KW-0143">Chaperone</keyword>